<name>A0A4Y6UBH6_9PROT</name>
<dbReference type="KEGG" id="swf:E3E12_06095"/>
<organism evidence="1 2">
    <name type="scientific">Formicincola oecophyllae</name>
    <dbReference type="NCBI Taxonomy" id="2558361"/>
    <lineage>
        <taxon>Bacteria</taxon>
        <taxon>Pseudomonadati</taxon>
        <taxon>Pseudomonadota</taxon>
        <taxon>Alphaproteobacteria</taxon>
        <taxon>Acetobacterales</taxon>
        <taxon>Acetobacteraceae</taxon>
        <taxon>Formicincola</taxon>
    </lineage>
</organism>
<reference evidence="1 2" key="1">
    <citation type="submission" date="2019-03" db="EMBL/GenBank/DDBJ databases">
        <title>The complete genome sequence of Swingsia_sp. F3b2 LMG30590(T).</title>
        <authorList>
            <person name="Chua K.-O."/>
            <person name="Chan K.-G."/>
            <person name="See-Too W.-S."/>
        </authorList>
    </citation>
    <scope>NUCLEOTIDE SEQUENCE [LARGE SCALE GENOMIC DNA]</scope>
    <source>
        <strain evidence="1 2">F3b2</strain>
    </source>
</reference>
<dbReference type="RefSeq" id="WP_141443534.1">
    <property type="nucleotide sequence ID" value="NZ_CP038231.1"/>
</dbReference>
<evidence type="ECO:0000313" key="2">
    <source>
        <dbReference type="Proteomes" id="UP000318709"/>
    </source>
</evidence>
<proteinExistence type="predicted"/>
<gene>
    <name evidence="1" type="ORF">E3E12_06095</name>
</gene>
<accession>A0A4Y6UBH6</accession>
<dbReference type="EMBL" id="CP038231">
    <property type="protein sequence ID" value="QDH13826.1"/>
    <property type="molecule type" value="Genomic_DNA"/>
</dbReference>
<sequence length="98" mass="9694">MDMTTDSAAMAAAPASAATIGAQLEKLITGAGVKLPTSVQTGAAMAALIVDRLLSLPSVQQAADIPALEEGVGEILDGALKQESGTLKILAALKHAAA</sequence>
<dbReference type="Proteomes" id="UP000318709">
    <property type="component" value="Chromosome"/>
</dbReference>
<evidence type="ECO:0000313" key="1">
    <source>
        <dbReference type="EMBL" id="QDH13826.1"/>
    </source>
</evidence>
<dbReference type="AlphaFoldDB" id="A0A4Y6UBH6"/>
<protein>
    <submittedName>
        <fullName evidence="1">Uncharacterized protein</fullName>
    </submittedName>
</protein>
<keyword evidence="2" id="KW-1185">Reference proteome</keyword>